<accession>A0A8T1RD45</accession>
<dbReference type="InterPro" id="IPR001810">
    <property type="entry name" value="F-box_dom"/>
</dbReference>
<evidence type="ECO:0000313" key="4">
    <source>
        <dbReference type="Proteomes" id="UP000811609"/>
    </source>
</evidence>
<organism evidence="2 4">
    <name type="scientific">Carya illinoinensis</name>
    <name type="common">Pecan</name>
    <dbReference type="NCBI Taxonomy" id="32201"/>
    <lineage>
        <taxon>Eukaryota</taxon>
        <taxon>Viridiplantae</taxon>
        <taxon>Streptophyta</taxon>
        <taxon>Embryophyta</taxon>
        <taxon>Tracheophyta</taxon>
        <taxon>Spermatophyta</taxon>
        <taxon>Magnoliopsida</taxon>
        <taxon>eudicotyledons</taxon>
        <taxon>Gunneridae</taxon>
        <taxon>Pentapetalae</taxon>
        <taxon>rosids</taxon>
        <taxon>fabids</taxon>
        <taxon>Fagales</taxon>
        <taxon>Juglandaceae</taxon>
        <taxon>Carya</taxon>
    </lineage>
</organism>
<name>A0A8T1RD45_CARIL</name>
<dbReference type="PANTHER" id="PTHR48155">
    <property type="entry name" value="OS09G0497600 PROTEIN"/>
    <property type="match status" value="1"/>
</dbReference>
<dbReference type="EMBL" id="CM031826">
    <property type="protein sequence ID" value="KAG6727381.1"/>
    <property type="molecule type" value="Genomic_DNA"/>
</dbReference>
<dbReference type="Proteomes" id="UP000811609">
    <property type="component" value="Chromosome 2"/>
</dbReference>
<reference evidence="2" key="1">
    <citation type="submission" date="2020-12" db="EMBL/GenBank/DDBJ databases">
        <title>WGS assembly of Carya illinoinensis cv. Pawnee.</title>
        <authorList>
            <person name="Platts A."/>
            <person name="Shu S."/>
            <person name="Wright S."/>
            <person name="Barry K."/>
            <person name="Edger P."/>
            <person name="Pires J.C."/>
            <person name="Schmutz J."/>
        </authorList>
    </citation>
    <scope>NUCLEOTIDE SEQUENCE</scope>
    <source>
        <tissue evidence="2">Leaf</tissue>
    </source>
</reference>
<protein>
    <recommendedName>
        <fullName evidence="1">F-box domain-containing protein</fullName>
    </recommendedName>
</protein>
<dbReference type="EMBL" id="CM031826">
    <property type="protein sequence ID" value="KAG6727382.1"/>
    <property type="molecule type" value="Genomic_DNA"/>
</dbReference>
<dbReference type="Proteomes" id="UP000811246">
    <property type="component" value="Chromosome 2"/>
</dbReference>
<evidence type="ECO:0000313" key="3">
    <source>
        <dbReference type="EMBL" id="KAG6727381.1"/>
    </source>
</evidence>
<sequence>MTDNGRNDDGIITSVDTSVEKLPNHLLIEVFIRVPVSDWVQVSCVKKEWANLFCGECLWQAALVKLYPLAGQTKKWPGPIPRGPSRRRFTALYMSKHIFALDGEIDELVGHIYLFLKEQLELSTTPPPSGILHGTMIDQFIACGKSSDMAHELASQIWLAVVDGLEENERTFCLLKNLALEADVFLPFPYSISSKVQWRVFEKLFTDFRDCFSRVDYYDVLACAKNKFQPIPSAWLGY</sequence>
<dbReference type="SUPFAM" id="SSF81383">
    <property type="entry name" value="F-box domain"/>
    <property type="match status" value="1"/>
</dbReference>
<evidence type="ECO:0000313" key="2">
    <source>
        <dbReference type="EMBL" id="KAG6664958.1"/>
    </source>
</evidence>
<dbReference type="Pfam" id="PF12937">
    <property type="entry name" value="F-box-like"/>
    <property type="match status" value="1"/>
</dbReference>
<proteinExistence type="predicted"/>
<dbReference type="EMBL" id="CM031810">
    <property type="protein sequence ID" value="KAG6664958.1"/>
    <property type="molecule type" value="Genomic_DNA"/>
</dbReference>
<dbReference type="EMBL" id="CM031810">
    <property type="protein sequence ID" value="KAG6664956.1"/>
    <property type="molecule type" value="Genomic_DNA"/>
</dbReference>
<evidence type="ECO:0000259" key="1">
    <source>
        <dbReference type="PROSITE" id="PS50181"/>
    </source>
</evidence>
<gene>
    <name evidence="2" type="ORF">CIPAW_02G129300</name>
    <name evidence="3" type="ORF">I3842_02G126900</name>
</gene>
<comment type="caution">
    <text evidence="2">The sequence shown here is derived from an EMBL/GenBank/DDBJ whole genome shotgun (WGS) entry which is preliminary data.</text>
</comment>
<dbReference type="PANTHER" id="PTHR48155:SF1">
    <property type="entry name" value="F-BOX DOMAIN-CONTAINING PROTEIN"/>
    <property type="match status" value="1"/>
</dbReference>
<dbReference type="Gene3D" id="1.20.1280.50">
    <property type="match status" value="1"/>
</dbReference>
<keyword evidence="4" id="KW-1185">Reference proteome</keyword>
<reference evidence="3" key="2">
    <citation type="submission" date="2021-01" db="EMBL/GenBank/DDBJ databases">
        <authorList>
            <person name="Lovell J.T."/>
            <person name="Bentley N."/>
            <person name="Bhattarai G."/>
            <person name="Jenkins J.W."/>
            <person name="Sreedasyam A."/>
            <person name="Alarcon Y."/>
            <person name="Bock C."/>
            <person name="Boston L."/>
            <person name="Carlson J."/>
            <person name="Cervantes K."/>
            <person name="Clermont K."/>
            <person name="Krom N."/>
            <person name="Kubenka K."/>
            <person name="Mamidi S."/>
            <person name="Mattison C."/>
            <person name="Monteros M."/>
            <person name="Pisani C."/>
            <person name="Plott C."/>
            <person name="Rajasekar S."/>
            <person name="Rhein H.S."/>
            <person name="Rohla C."/>
            <person name="Song M."/>
            <person name="Hilaire R.S."/>
            <person name="Shu S."/>
            <person name="Wells L."/>
            <person name="Wang X."/>
            <person name="Webber J."/>
            <person name="Heerema R.J."/>
            <person name="Klein P."/>
            <person name="Conner P."/>
            <person name="Grauke L."/>
            <person name="Grimwood J."/>
            <person name="Schmutz J."/>
            <person name="Randall J.J."/>
        </authorList>
    </citation>
    <scope>NUCLEOTIDE SEQUENCE</scope>
    <source>
        <tissue evidence="3">Leaf</tissue>
    </source>
</reference>
<feature type="domain" description="F-box" evidence="1">
    <location>
        <begin position="16"/>
        <end position="62"/>
    </location>
</feature>
<dbReference type="PROSITE" id="PS50181">
    <property type="entry name" value="FBOX"/>
    <property type="match status" value="1"/>
</dbReference>
<dbReference type="AlphaFoldDB" id="A0A8T1RD45"/>
<dbReference type="EMBL" id="CM031826">
    <property type="protein sequence ID" value="KAG6727383.1"/>
    <property type="molecule type" value="Genomic_DNA"/>
</dbReference>
<dbReference type="InterPro" id="IPR036047">
    <property type="entry name" value="F-box-like_dom_sf"/>
</dbReference>
<dbReference type="EMBL" id="CM031810">
    <property type="protein sequence ID" value="KAG6664957.1"/>
    <property type="molecule type" value="Genomic_DNA"/>
</dbReference>